<feature type="transmembrane region" description="Helical" evidence="7">
    <location>
        <begin position="438"/>
        <end position="458"/>
    </location>
</feature>
<dbReference type="PROSITE" id="PS50259">
    <property type="entry name" value="G_PROTEIN_RECEP_F3_4"/>
    <property type="match status" value="1"/>
</dbReference>
<dbReference type="EMBL" id="MCFL01000015">
    <property type="protein sequence ID" value="ORZ36734.1"/>
    <property type="molecule type" value="Genomic_DNA"/>
</dbReference>
<keyword evidence="4 7" id="KW-0472">Membrane</keyword>
<dbReference type="InterPro" id="IPR000337">
    <property type="entry name" value="GPCR_3"/>
</dbReference>
<dbReference type="InterPro" id="IPR050726">
    <property type="entry name" value="mGluR"/>
</dbReference>
<feature type="chain" id="PRO_5013345146" description="G-protein coupled receptors family 3 profile domain-containing protein" evidence="8">
    <location>
        <begin position="19"/>
        <end position="741"/>
    </location>
</feature>
<gene>
    <name evidence="10" type="ORF">BCR44DRAFT_1512183</name>
</gene>
<feature type="transmembrane region" description="Helical" evidence="7">
    <location>
        <begin position="276"/>
        <end position="301"/>
    </location>
</feature>
<keyword evidence="6" id="KW-0325">Glycoprotein</keyword>
<reference evidence="10 11" key="1">
    <citation type="submission" date="2016-07" db="EMBL/GenBank/DDBJ databases">
        <title>Pervasive Adenine N6-methylation of Active Genes in Fungi.</title>
        <authorList>
            <consortium name="DOE Joint Genome Institute"/>
            <person name="Mondo S.J."/>
            <person name="Dannebaum R.O."/>
            <person name="Kuo R.C."/>
            <person name="Labutti K."/>
            <person name="Haridas S."/>
            <person name="Kuo A."/>
            <person name="Salamov A."/>
            <person name="Ahrendt S.R."/>
            <person name="Lipzen A."/>
            <person name="Sullivan W."/>
            <person name="Andreopoulos W.B."/>
            <person name="Clum A."/>
            <person name="Lindquist E."/>
            <person name="Daum C."/>
            <person name="Ramamoorthy G.K."/>
            <person name="Gryganskyi A."/>
            <person name="Culley D."/>
            <person name="Magnuson J.K."/>
            <person name="James T.Y."/>
            <person name="O'Malley M.A."/>
            <person name="Stajich J.E."/>
            <person name="Spatafora J.W."/>
            <person name="Visel A."/>
            <person name="Grigoriev I.V."/>
        </authorList>
    </citation>
    <scope>NUCLEOTIDE SEQUENCE [LARGE SCALE GENOMIC DNA]</scope>
    <source>
        <strain evidence="10 11">PL171</strain>
    </source>
</reference>
<dbReference type="InterPro" id="IPR028082">
    <property type="entry name" value="Peripla_BP_I"/>
</dbReference>
<dbReference type="Proteomes" id="UP000193411">
    <property type="component" value="Unassembled WGS sequence"/>
</dbReference>
<evidence type="ECO:0000256" key="5">
    <source>
        <dbReference type="ARBA" id="ARBA00023170"/>
    </source>
</evidence>
<feature type="transmembrane region" description="Helical" evidence="7">
    <location>
        <begin position="387"/>
        <end position="408"/>
    </location>
</feature>
<dbReference type="Pfam" id="PF00003">
    <property type="entry name" value="7tm_3"/>
    <property type="match status" value="1"/>
</dbReference>
<keyword evidence="3 7" id="KW-1133">Transmembrane helix</keyword>
<keyword evidence="11" id="KW-1185">Reference proteome</keyword>
<feature type="signal peptide" evidence="8">
    <location>
        <begin position="1"/>
        <end position="18"/>
    </location>
</feature>
<evidence type="ECO:0000256" key="7">
    <source>
        <dbReference type="SAM" id="Phobius"/>
    </source>
</evidence>
<dbReference type="SUPFAM" id="SSF50729">
    <property type="entry name" value="PH domain-like"/>
    <property type="match status" value="1"/>
</dbReference>
<protein>
    <recommendedName>
        <fullName evidence="9">G-protein coupled receptors family 3 profile domain-containing protein</fullName>
    </recommendedName>
</protein>
<feature type="transmembrane region" description="Helical" evidence="7">
    <location>
        <begin position="470"/>
        <end position="494"/>
    </location>
</feature>
<evidence type="ECO:0000256" key="2">
    <source>
        <dbReference type="ARBA" id="ARBA00022692"/>
    </source>
</evidence>
<keyword evidence="2 7" id="KW-0812">Transmembrane</keyword>
<comment type="subcellular location">
    <subcellularLocation>
        <location evidence="1">Membrane</location>
        <topology evidence="1">Multi-pass membrane protein</topology>
    </subcellularLocation>
</comment>
<dbReference type="AlphaFoldDB" id="A0A1Y2HS12"/>
<dbReference type="OrthoDB" id="2107770at2759"/>
<evidence type="ECO:0000256" key="4">
    <source>
        <dbReference type="ARBA" id="ARBA00023136"/>
    </source>
</evidence>
<evidence type="ECO:0000256" key="1">
    <source>
        <dbReference type="ARBA" id="ARBA00004141"/>
    </source>
</evidence>
<feature type="transmembrane region" description="Helical" evidence="7">
    <location>
        <begin position="346"/>
        <end position="366"/>
    </location>
</feature>
<keyword evidence="8" id="KW-0732">Signal</keyword>
<comment type="caution">
    <text evidence="10">The sequence shown here is derived from an EMBL/GenBank/DDBJ whole genome shotgun (WGS) entry which is preliminary data.</text>
</comment>
<dbReference type="InterPro" id="IPR017978">
    <property type="entry name" value="GPCR_3_C"/>
</dbReference>
<dbReference type="PANTHER" id="PTHR24060">
    <property type="entry name" value="METABOTROPIC GLUTAMATE RECEPTOR"/>
    <property type="match status" value="1"/>
</dbReference>
<evidence type="ECO:0000256" key="3">
    <source>
        <dbReference type="ARBA" id="ARBA00022989"/>
    </source>
</evidence>
<keyword evidence="5" id="KW-0675">Receptor</keyword>
<dbReference type="PRINTS" id="PR00248">
    <property type="entry name" value="GPCRMGR"/>
</dbReference>
<dbReference type="GO" id="GO:0016020">
    <property type="term" value="C:membrane"/>
    <property type="evidence" value="ECO:0007669"/>
    <property type="project" value="UniProtKB-SubCell"/>
</dbReference>
<name>A0A1Y2HS12_9FUNG</name>
<evidence type="ECO:0000259" key="9">
    <source>
        <dbReference type="PROSITE" id="PS50259"/>
    </source>
</evidence>
<evidence type="ECO:0000256" key="6">
    <source>
        <dbReference type="ARBA" id="ARBA00023180"/>
    </source>
</evidence>
<dbReference type="InterPro" id="IPR001828">
    <property type="entry name" value="ANF_lig-bd_rcpt"/>
</dbReference>
<dbReference type="STRING" id="765915.A0A1Y2HS12"/>
<evidence type="ECO:0000313" key="10">
    <source>
        <dbReference type="EMBL" id="ORZ36734.1"/>
    </source>
</evidence>
<organism evidence="10 11">
    <name type="scientific">Catenaria anguillulae PL171</name>
    <dbReference type="NCBI Taxonomy" id="765915"/>
    <lineage>
        <taxon>Eukaryota</taxon>
        <taxon>Fungi</taxon>
        <taxon>Fungi incertae sedis</taxon>
        <taxon>Blastocladiomycota</taxon>
        <taxon>Blastocladiomycetes</taxon>
        <taxon>Blastocladiales</taxon>
        <taxon>Catenariaceae</taxon>
        <taxon>Catenaria</taxon>
    </lineage>
</organism>
<proteinExistence type="predicted"/>
<evidence type="ECO:0000313" key="11">
    <source>
        <dbReference type="Proteomes" id="UP000193411"/>
    </source>
</evidence>
<dbReference type="GO" id="GO:0004930">
    <property type="term" value="F:G protein-coupled receptor activity"/>
    <property type="evidence" value="ECO:0007669"/>
    <property type="project" value="InterPro"/>
</dbReference>
<evidence type="ECO:0000256" key="8">
    <source>
        <dbReference type="SAM" id="SignalP"/>
    </source>
</evidence>
<dbReference type="SUPFAM" id="SSF53822">
    <property type="entry name" value="Periplasmic binding protein-like I"/>
    <property type="match status" value="1"/>
</dbReference>
<dbReference type="Gene3D" id="3.40.50.2300">
    <property type="match status" value="2"/>
</dbReference>
<feature type="transmembrane region" description="Helical" evidence="7">
    <location>
        <begin position="313"/>
        <end position="334"/>
    </location>
</feature>
<sequence length="741" mass="79751">MHAFHGLSTLSHPLPVLAFVFVTLYDSNYTKRGTHEAAIRAQTAGAIGLMGEWTSANTIPTAYSSSSFGVPLCGAATTSDDLSNKIDFPLFMRAVPPDSGQGTFMADLSQNFNWTNVNVIQMDDAYGRSLYGGFLRRAALIDVKVAFFASLQPSLDDASYTKTILDMYRSSSRVTLFFGNGRNYLAMMRAAWKAGYGTDWVFITGDSAISTISLFPSWNITGGELAFHQGALVVAPSDIVPGFPRYETMAARFDGSGTVPQWQAKFVVFAPEITSVGVLVILILSGVVIAAVGISWVVMYINRKHRRVNQIGMPFITVLCLGIVGSLATPFLMVGVPTAATCAAQYWTLILGFSFSLSSIWIRSFRLYRLFDNRVLAKSQSVGTKSLIRRMIILPTVQVILLVILQYVGPLLPVPKMTGNTVQYSCQDLQAGRVGEGLFYAAASLNGALLILLGWISLKIRKVHTSFSDSAYIAYAMHNLLLAAAICFGLAAVFDGNSITLFYVKSCGVLYANIAIFVAMVARHIIHLHGETTLASHPSAMASAPGVTGRDGSGIDETDDEFGLGSGTRQSGSCSQLQRSILGGVYAVKSEGFLSRWIKYDIALLNQEGVVTFFDSEGKRPGQAFKLKHMAIDSDPVDAPMCVCLTYPSVGSFLVQYNSTTERDTWAKSLSLAGAPMSEKDGSMVSGMTGKRLLSGLVSGKARSKSFTTPQPNGGHRASILSTVSVGSGIREVAEHSKPDA</sequence>
<accession>A0A1Y2HS12</accession>
<feature type="domain" description="G-protein coupled receptors family 3 profile" evidence="9">
    <location>
        <begin position="277"/>
        <end position="517"/>
    </location>
</feature>
<feature type="transmembrane region" description="Helical" evidence="7">
    <location>
        <begin position="500"/>
        <end position="522"/>
    </location>
</feature>
<dbReference type="Pfam" id="PF01094">
    <property type="entry name" value="ANF_receptor"/>
    <property type="match status" value="1"/>
</dbReference>